<feature type="transmembrane region" description="Helical" evidence="2">
    <location>
        <begin position="53"/>
        <end position="75"/>
    </location>
</feature>
<keyword evidence="2" id="KW-1133">Transmembrane helix</keyword>
<evidence type="ECO:0008006" key="5">
    <source>
        <dbReference type="Google" id="ProtNLM"/>
    </source>
</evidence>
<evidence type="ECO:0000256" key="1">
    <source>
        <dbReference type="SAM" id="MobiDB-lite"/>
    </source>
</evidence>
<accession>A0ABY1QLV3</accession>
<gene>
    <name evidence="3" type="ORF">SAMN06295970_11934</name>
</gene>
<dbReference type="Proteomes" id="UP001158049">
    <property type="component" value="Unassembled WGS sequence"/>
</dbReference>
<evidence type="ECO:0000256" key="2">
    <source>
        <dbReference type="SAM" id="Phobius"/>
    </source>
</evidence>
<keyword evidence="2" id="KW-0472">Membrane</keyword>
<feature type="region of interest" description="Disordered" evidence="1">
    <location>
        <begin position="1"/>
        <end position="22"/>
    </location>
</feature>
<keyword evidence="2" id="KW-0812">Transmembrane</keyword>
<protein>
    <recommendedName>
        <fullName evidence="5">DUF637 domain-containing protein</fullName>
    </recommendedName>
</protein>
<proteinExistence type="predicted"/>
<dbReference type="EMBL" id="FXUL01000019">
    <property type="protein sequence ID" value="SMP73227.1"/>
    <property type="molecule type" value="Genomic_DNA"/>
</dbReference>
<sequence length="697" mass="70920">MRPYDASLVVGDTTPTMPPPPPDDGGCGILGMILVVIVAVVGAVYAPQLIGPLVNAAGIGGTAGTVVTGALSAAAASVVSQGVAIAIGVQDKFSWSQVGLAFVGGGVAAGIGEVATGAMAGQGTFAVVSRAMLANAVSQGIGVATGLQDQFSWIGVAAAGVGAGVGQAVSEGLGMTVDGVRTEAYAQAGWGERLAKPALTGLAAGAATAVARGGRISVTQIAADAFGQAIGSSIAEANWSSGVSDIAREDFRRSEIEAMNNDARIANALAMSGLGMSEADYWNAPARTMADQYADTYGGQVSRTSGLGHTEASIPSGVGWHDADGTAWLPETTIITKRGDGGLTGSDNDYAEWNIPGVPDNASLHMVGQSADGGLIWNTGAVSYPVVSPDFEIHTLTNTISSTIQPVYDPLTGLPTGYSTEAENAGTPSMGYGEQMGNALGFAGMLGKNFSLGVAQGTVGLVSDATKGWAMIGDLALTGGKNINRLDQFNLRPFEYDQGASQFAGGLGEIFSFNAYAKVTELGAMGLRALGPTADAAIYNYLQRSGGILGVVPESAANSSVPHGFANVEDFAQFGNNMRSGLGRAGYENAEPLLQGSAVTGRSFKTGEPFDFGRVSDFDVALADPALLIRAQELGIGLRSGGTRTGPLSARDLRVLGLRDLSSQMGQQVGREVNFMIYNNSATAAQKAPSLTLPGKR</sequence>
<feature type="transmembrane region" description="Helical" evidence="2">
    <location>
        <begin position="28"/>
        <end position="46"/>
    </location>
</feature>
<reference evidence="3 4" key="1">
    <citation type="submission" date="2017-05" db="EMBL/GenBank/DDBJ databases">
        <authorList>
            <person name="Varghese N."/>
            <person name="Submissions S."/>
        </authorList>
    </citation>
    <scope>NUCLEOTIDE SEQUENCE [LARGE SCALE GENOMIC DNA]</scope>
    <source>
        <strain evidence="3 4">DSM 26001</strain>
    </source>
</reference>
<name>A0ABY1QLV3_9BURK</name>
<keyword evidence="4" id="KW-1185">Reference proteome</keyword>
<evidence type="ECO:0000313" key="4">
    <source>
        <dbReference type="Proteomes" id="UP001158049"/>
    </source>
</evidence>
<comment type="caution">
    <text evidence="3">The sequence shown here is derived from an EMBL/GenBank/DDBJ whole genome shotgun (WGS) entry which is preliminary data.</text>
</comment>
<organism evidence="3 4">
    <name type="scientific">Noviherbaspirillum suwonense</name>
    <dbReference type="NCBI Taxonomy" id="1224511"/>
    <lineage>
        <taxon>Bacteria</taxon>
        <taxon>Pseudomonadati</taxon>
        <taxon>Pseudomonadota</taxon>
        <taxon>Betaproteobacteria</taxon>
        <taxon>Burkholderiales</taxon>
        <taxon>Oxalobacteraceae</taxon>
        <taxon>Noviherbaspirillum</taxon>
    </lineage>
</organism>
<evidence type="ECO:0000313" key="3">
    <source>
        <dbReference type="EMBL" id="SMP73227.1"/>
    </source>
</evidence>